<comment type="caution">
    <text evidence="10">The sequence shown here is derived from an EMBL/GenBank/DDBJ whole genome shotgun (WGS) entry which is preliminary data.</text>
</comment>
<gene>
    <name evidence="10" type="ORF">P5673_008162</name>
</gene>
<evidence type="ECO:0000313" key="11">
    <source>
        <dbReference type="Proteomes" id="UP001249851"/>
    </source>
</evidence>
<keyword evidence="11" id="KW-1185">Reference proteome</keyword>
<keyword evidence="3 9" id="KW-0812">Transmembrane</keyword>
<name>A0AAD9VAN5_ACRCE</name>
<evidence type="ECO:0000256" key="1">
    <source>
        <dbReference type="ARBA" id="ARBA00004141"/>
    </source>
</evidence>
<reference evidence="10" key="1">
    <citation type="journal article" date="2023" name="G3 (Bethesda)">
        <title>Whole genome assembly and annotation of the endangered Caribbean coral Acropora cervicornis.</title>
        <authorList>
            <person name="Selwyn J.D."/>
            <person name="Vollmer S.V."/>
        </authorList>
    </citation>
    <scope>NUCLEOTIDE SEQUENCE</scope>
    <source>
        <strain evidence="10">K2</strain>
    </source>
</reference>
<protein>
    <submittedName>
        <fullName evidence="10">Uncharacterized protein</fullName>
    </submittedName>
</protein>
<organism evidence="10 11">
    <name type="scientific">Acropora cervicornis</name>
    <name type="common">Staghorn coral</name>
    <dbReference type="NCBI Taxonomy" id="6130"/>
    <lineage>
        <taxon>Eukaryota</taxon>
        <taxon>Metazoa</taxon>
        <taxon>Cnidaria</taxon>
        <taxon>Anthozoa</taxon>
        <taxon>Hexacorallia</taxon>
        <taxon>Scleractinia</taxon>
        <taxon>Astrocoeniina</taxon>
        <taxon>Acroporidae</taxon>
        <taxon>Acropora</taxon>
    </lineage>
</organism>
<keyword evidence="2" id="KW-0813">Transport</keyword>
<comment type="subcellular location">
    <subcellularLocation>
        <location evidence="1">Membrane</location>
        <topology evidence="1">Multi-pass membrane protein</topology>
    </subcellularLocation>
</comment>
<dbReference type="Proteomes" id="UP001249851">
    <property type="component" value="Unassembled WGS sequence"/>
</dbReference>
<feature type="transmembrane region" description="Helical" evidence="9">
    <location>
        <begin position="160"/>
        <end position="182"/>
    </location>
</feature>
<dbReference type="GO" id="GO:0008076">
    <property type="term" value="C:voltage-gated potassium channel complex"/>
    <property type="evidence" value="ECO:0007669"/>
    <property type="project" value="TreeGrafter"/>
</dbReference>
<dbReference type="PROSITE" id="PS51257">
    <property type="entry name" value="PROKAR_LIPOPROTEIN"/>
    <property type="match status" value="1"/>
</dbReference>
<dbReference type="AlphaFoldDB" id="A0AAD9VAN5"/>
<evidence type="ECO:0000256" key="6">
    <source>
        <dbReference type="ARBA" id="ARBA00023136"/>
    </source>
</evidence>
<evidence type="ECO:0000313" key="10">
    <source>
        <dbReference type="EMBL" id="KAK2567364.1"/>
    </source>
</evidence>
<reference evidence="10" key="2">
    <citation type="journal article" date="2023" name="Science">
        <title>Genomic signatures of disease resistance in endangered staghorn corals.</title>
        <authorList>
            <person name="Vollmer S.V."/>
            <person name="Selwyn J.D."/>
            <person name="Despard B.A."/>
            <person name="Roesel C.L."/>
        </authorList>
    </citation>
    <scope>NUCLEOTIDE SEQUENCE</scope>
    <source>
        <strain evidence="10">K2</strain>
    </source>
</reference>
<evidence type="ECO:0000256" key="4">
    <source>
        <dbReference type="ARBA" id="ARBA00022989"/>
    </source>
</evidence>
<evidence type="ECO:0000256" key="5">
    <source>
        <dbReference type="ARBA" id="ARBA00023065"/>
    </source>
</evidence>
<evidence type="ECO:0000256" key="9">
    <source>
        <dbReference type="SAM" id="Phobius"/>
    </source>
</evidence>
<dbReference type="Pfam" id="PF03185">
    <property type="entry name" value="CaKB"/>
    <property type="match status" value="1"/>
</dbReference>
<keyword evidence="4 9" id="KW-1133">Transmembrane helix</keyword>
<evidence type="ECO:0000256" key="8">
    <source>
        <dbReference type="ARBA" id="ARBA00023303"/>
    </source>
</evidence>
<dbReference type="GO" id="GO:0005513">
    <property type="term" value="P:detection of calcium ion"/>
    <property type="evidence" value="ECO:0007669"/>
    <property type="project" value="TreeGrafter"/>
</dbReference>
<keyword evidence="6 9" id="KW-0472">Membrane</keyword>
<dbReference type="GO" id="GO:0015459">
    <property type="term" value="F:potassium channel regulator activity"/>
    <property type="evidence" value="ECO:0007669"/>
    <property type="project" value="TreeGrafter"/>
</dbReference>
<accession>A0AAD9VAN5</accession>
<dbReference type="EMBL" id="JARQWQ010000014">
    <property type="protein sequence ID" value="KAK2567364.1"/>
    <property type="molecule type" value="Genomic_DNA"/>
</dbReference>
<keyword evidence="5" id="KW-0406">Ion transport</keyword>
<dbReference type="PANTHER" id="PTHR10258:SF12">
    <property type="match status" value="1"/>
</dbReference>
<dbReference type="PANTHER" id="PTHR10258">
    <property type="entry name" value="CALCIUM-ACTIVATED POTASSIUM CHANNEL SUBUNIT BETA"/>
    <property type="match status" value="1"/>
</dbReference>
<evidence type="ECO:0000256" key="3">
    <source>
        <dbReference type="ARBA" id="ARBA00022692"/>
    </source>
</evidence>
<sequence length="204" mass="22890">MPLSKFQATTLLGVAVFLVGVACFVAAALHRVFPARAEQNLKAINCTITSGDMEMKVKCSHNKHGDTSYPCLRVYVLCGNETKRSGLFEDERPRLLRRDFYSIHEKCSFQPDECKDNTEVRPNLAIGSTLQCFFNPEDTHQIVRIKASTESYNELLVSQVVWPLAIMMLGIVIIAAASCYYFSRNVNRYEELPGKSSATLLLTI</sequence>
<evidence type="ECO:0000256" key="2">
    <source>
        <dbReference type="ARBA" id="ARBA00022448"/>
    </source>
</evidence>
<keyword evidence="8" id="KW-0407">Ion channel</keyword>
<evidence type="ECO:0000256" key="7">
    <source>
        <dbReference type="ARBA" id="ARBA00023180"/>
    </source>
</evidence>
<proteinExistence type="predicted"/>
<dbReference type="InterPro" id="IPR003930">
    <property type="entry name" value="K_chnl_Ca-activ_BK_bsu"/>
</dbReference>
<dbReference type="GO" id="GO:0015269">
    <property type="term" value="F:calcium-activated potassium channel activity"/>
    <property type="evidence" value="ECO:0007669"/>
    <property type="project" value="InterPro"/>
</dbReference>
<keyword evidence="7" id="KW-0325">Glycoprotein</keyword>